<comment type="caution">
    <text evidence="2">The sequence shown here is derived from an EMBL/GenBank/DDBJ whole genome shotgun (WGS) entry which is preliminary data.</text>
</comment>
<protein>
    <submittedName>
        <fullName evidence="2">Uncharacterized protein</fullName>
    </submittedName>
</protein>
<gene>
    <name evidence="2" type="ORF">EVAR_57622_1</name>
</gene>
<dbReference type="EMBL" id="BGZK01001006">
    <property type="protein sequence ID" value="GBP68296.1"/>
    <property type="molecule type" value="Genomic_DNA"/>
</dbReference>
<organism evidence="2 3">
    <name type="scientific">Eumeta variegata</name>
    <name type="common">Bagworm moth</name>
    <name type="synonym">Eumeta japonica</name>
    <dbReference type="NCBI Taxonomy" id="151549"/>
    <lineage>
        <taxon>Eukaryota</taxon>
        <taxon>Metazoa</taxon>
        <taxon>Ecdysozoa</taxon>
        <taxon>Arthropoda</taxon>
        <taxon>Hexapoda</taxon>
        <taxon>Insecta</taxon>
        <taxon>Pterygota</taxon>
        <taxon>Neoptera</taxon>
        <taxon>Endopterygota</taxon>
        <taxon>Lepidoptera</taxon>
        <taxon>Glossata</taxon>
        <taxon>Ditrysia</taxon>
        <taxon>Tineoidea</taxon>
        <taxon>Psychidae</taxon>
        <taxon>Oiketicinae</taxon>
        <taxon>Eumeta</taxon>
    </lineage>
</organism>
<evidence type="ECO:0000313" key="3">
    <source>
        <dbReference type="Proteomes" id="UP000299102"/>
    </source>
</evidence>
<evidence type="ECO:0000256" key="1">
    <source>
        <dbReference type="SAM" id="MobiDB-lite"/>
    </source>
</evidence>
<name>A0A4C1XXI5_EUMVA</name>
<reference evidence="2 3" key="1">
    <citation type="journal article" date="2019" name="Commun. Biol.">
        <title>The bagworm genome reveals a unique fibroin gene that provides high tensile strength.</title>
        <authorList>
            <person name="Kono N."/>
            <person name="Nakamura H."/>
            <person name="Ohtoshi R."/>
            <person name="Tomita M."/>
            <person name="Numata K."/>
            <person name="Arakawa K."/>
        </authorList>
    </citation>
    <scope>NUCLEOTIDE SEQUENCE [LARGE SCALE GENOMIC DNA]</scope>
</reference>
<dbReference type="AlphaFoldDB" id="A0A4C1XXI5"/>
<keyword evidence="3" id="KW-1185">Reference proteome</keyword>
<accession>A0A4C1XXI5</accession>
<proteinExistence type="predicted"/>
<sequence length="392" mass="43075">MSQIIVMSQIPVVPQIVVMSQIAVEAEIAAVSQIPAVAEIAMAVVSQIVLLSQIAVVFQMAVVVRISAHFKPSARAGAIASVTAVVNSPKPLGQRVQSKGKRTGEPSGSSWSPPPMSTRNPGRVASALPASRELKIYSDLSIVGSAAANNLRSHSSPSWSLEKLDLTLENPGHQSSRQHNGAVTIDFQMPLTSNPRCGTLDVFTGRRFRRGACACQSHLDVTASTREENNKRLRISKLKGGCHVFAIVREPVLLETGLVFDFHYQATLKSRAEAAKIIHCRSNSSCHLSIVYQLGYVLSPYLASFLFIFRDPNTPVLIPNIRMYPHRGLQGMLSLFASTSRTRLRGELPAVRSSETDGLTCFSRHRASNLIRLELKTRRSRRPWSKSNDRYR</sequence>
<dbReference type="Proteomes" id="UP000299102">
    <property type="component" value="Unassembled WGS sequence"/>
</dbReference>
<evidence type="ECO:0000313" key="2">
    <source>
        <dbReference type="EMBL" id="GBP68296.1"/>
    </source>
</evidence>
<feature type="region of interest" description="Disordered" evidence="1">
    <location>
        <begin position="91"/>
        <end position="125"/>
    </location>
</feature>